<comment type="caution">
    <text evidence="1">The sequence shown here is derived from an EMBL/GenBank/DDBJ whole genome shotgun (WGS) entry which is preliminary data.</text>
</comment>
<sequence>MDITAGGTFEIESWEPEIIDDEPGASLGRVRITKVFHGDLKGTSTAHLLTVADGAGNPAVYVAVERFTGEVLGRRGSFVLHHSAPGSHGERLAVRVVPGTGTEDLTGLTGAFEILNDTDGGHSYTLEGQLG</sequence>
<name>A0A561F1G6_9ACTN</name>
<accession>A0A561F1G6</accession>
<dbReference type="InterPro" id="IPR021607">
    <property type="entry name" value="DUF3224"/>
</dbReference>
<dbReference type="Gene3D" id="2.40.350.10">
    <property type="entry name" value="SO1590-like"/>
    <property type="match status" value="1"/>
</dbReference>
<proteinExistence type="predicted"/>
<organism evidence="1 2">
    <name type="scientific">Kitasatospora atroaurantiaca</name>
    <dbReference type="NCBI Taxonomy" id="285545"/>
    <lineage>
        <taxon>Bacteria</taxon>
        <taxon>Bacillati</taxon>
        <taxon>Actinomycetota</taxon>
        <taxon>Actinomycetes</taxon>
        <taxon>Kitasatosporales</taxon>
        <taxon>Streptomycetaceae</taxon>
        <taxon>Kitasatospora</taxon>
    </lineage>
</organism>
<evidence type="ECO:0000313" key="1">
    <source>
        <dbReference type="EMBL" id="TWE21707.1"/>
    </source>
</evidence>
<keyword evidence="2" id="KW-1185">Reference proteome</keyword>
<dbReference type="EMBL" id="VIVR01000001">
    <property type="protein sequence ID" value="TWE21707.1"/>
    <property type="molecule type" value="Genomic_DNA"/>
</dbReference>
<dbReference type="InterPro" id="IPR023159">
    <property type="entry name" value="SO1590-like_sf"/>
</dbReference>
<dbReference type="AlphaFoldDB" id="A0A561F1G6"/>
<dbReference type="Proteomes" id="UP000318416">
    <property type="component" value="Unassembled WGS sequence"/>
</dbReference>
<dbReference type="SUPFAM" id="SSF159238">
    <property type="entry name" value="SO1590-like"/>
    <property type="match status" value="1"/>
</dbReference>
<gene>
    <name evidence="1" type="ORF">FB465_6907</name>
</gene>
<dbReference type="RefSeq" id="WP_170290759.1">
    <property type="nucleotide sequence ID" value="NZ_BAAABR010000039.1"/>
</dbReference>
<evidence type="ECO:0000313" key="2">
    <source>
        <dbReference type="Proteomes" id="UP000318416"/>
    </source>
</evidence>
<reference evidence="1 2" key="1">
    <citation type="submission" date="2019-06" db="EMBL/GenBank/DDBJ databases">
        <title>Sequencing the genomes of 1000 actinobacteria strains.</title>
        <authorList>
            <person name="Klenk H.-P."/>
        </authorList>
    </citation>
    <scope>NUCLEOTIDE SEQUENCE [LARGE SCALE GENOMIC DNA]</scope>
    <source>
        <strain evidence="1 2">DSM 41649</strain>
    </source>
</reference>
<protein>
    <submittedName>
        <fullName evidence="1">Uncharacterized protein DUF3224</fullName>
    </submittedName>
</protein>
<dbReference type="Pfam" id="PF11528">
    <property type="entry name" value="DUF3224"/>
    <property type="match status" value="1"/>
</dbReference>